<dbReference type="EMBL" id="CP117880">
    <property type="protein sequence ID" value="WDF68929.1"/>
    <property type="molecule type" value="Genomic_DNA"/>
</dbReference>
<keyword evidence="1" id="KW-0732">Signal</keyword>
<reference evidence="2 3" key="1">
    <citation type="submission" date="2023-02" db="EMBL/GenBank/DDBJ databases">
        <title>Genome sequence of Sphingobacterium sp. KACC 22765.</title>
        <authorList>
            <person name="Kim S."/>
            <person name="Heo J."/>
            <person name="Kwon S.-W."/>
        </authorList>
    </citation>
    <scope>NUCLEOTIDE SEQUENCE [LARGE SCALE GENOMIC DNA]</scope>
    <source>
        <strain evidence="2 3">KACC 22765</strain>
    </source>
</reference>
<dbReference type="RefSeq" id="WP_274267657.1">
    <property type="nucleotide sequence ID" value="NZ_CP117880.1"/>
</dbReference>
<feature type="signal peptide" evidence="1">
    <location>
        <begin position="1"/>
        <end position="24"/>
    </location>
</feature>
<organism evidence="2 3">
    <name type="scientific">Sphingobacterium oryzagri</name>
    <dbReference type="NCBI Taxonomy" id="3025669"/>
    <lineage>
        <taxon>Bacteria</taxon>
        <taxon>Pseudomonadati</taxon>
        <taxon>Bacteroidota</taxon>
        <taxon>Sphingobacteriia</taxon>
        <taxon>Sphingobacteriales</taxon>
        <taxon>Sphingobacteriaceae</taxon>
        <taxon>Sphingobacterium</taxon>
    </lineage>
</organism>
<evidence type="ECO:0008006" key="4">
    <source>
        <dbReference type="Google" id="ProtNLM"/>
    </source>
</evidence>
<name>A0ABY7WH24_9SPHI</name>
<accession>A0ABY7WH24</accession>
<feature type="chain" id="PRO_5045347481" description="Porin" evidence="1">
    <location>
        <begin position="25"/>
        <end position="666"/>
    </location>
</feature>
<evidence type="ECO:0000256" key="1">
    <source>
        <dbReference type="SAM" id="SignalP"/>
    </source>
</evidence>
<dbReference type="Proteomes" id="UP001221558">
    <property type="component" value="Chromosome"/>
</dbReference>
<dbReference type="InterPro" id="IPR025631">
    <property type="entry name" value="Porin_10"/>
</dbReference>
<gene>
    <name evidence="2" type="ORF">PQ465_00795</name>
</gene>
<keyword evidence="3" id="KW-1185">Reference proteome</keyword>
<proteinExistence type="predicted"/>
<sequence length="666" mass="77355">MNRYVKQLLFFFTFTLTCVSYVSAQVEEEFSSALDSARAKEDNKKDSVVFTAKYVRYTNLAMMKLATRTVQVDTSHVNFQYYNPQNQPWNPSINLGSYGLATRDLLFNANKSIGFQSGFHSLERYILDPDSVQYFRARARFSELYSVGFFFDDQVFRVRLAQNITPQWNIGAEYHATNTDGYYLNQDYIDRKGAIFSWYESKNNRYNLLLNGTFNNINSPENGAVVDEGIFNGDVFQDTSSTSNRGYLTRLSGQNANRPYNRWRDNGMFVRQSYFFGRLDTLHAGTQEQEIHPTNAVAHNSSIRQRKYVFFKNEPDNAGAFPLSDVQRVDDTTSITTISNEFTYSFYLRGKGVFKNEAKLDLGFQNDLIWFRDSLTSDFFQNSTVKGKLGYKFSDRVDLRASVNQIVVGAQAGDFLYEANADVLLSENAGNISIGAYSQNKSPEMVFNRMNYTYHQWNRNFDKTKVQNLSFSYTNKKIGFSGKAEYYLMDRYLYFREVDNPTNDEMLLKQITPDQTGNLNLLKVSVGQNFRLGRFHLDNLVVYQKSDAADILAIPEIYTWHSLYYTNKLYNVMDFRLGMDVRFNTPFRSPSYAINVGQFYNDNVGIEYSTYPIGDVWFTGNIDRVNLFLAYNFFNQFAYPRGYYTVRRYPMNDANFRLGVSWKFYD</sequence>
<dbReference type="Pfam" id="PF14121">
    <property type="entry name" value="Porin_10"/>
    <property type="match status" value="1"/>
</dbReference>
<evidence type="ECO:0000313" key="2">
    <source>
        <dbReference type="EMBL" id="WDF68929.1"/>
    </source>
</evidence>
<protein>
    <recommendedName>
        <fullName evidence="4">Porin</fullName>
    </recommendedName>
</protein>
<evidence type="ECO:0000313" key="3">
    <source>
        <dbReference type="Proteomes" id="UP001221558"/>
    </source>
</evidence>